<gene>
    <name evidence="1" type="ORF">EVJ48_01380</name>
</gene>
<reference evidence="1 2" key="1">
    <citation type="submission" date="2019-01" db="EMBL/GenBank/DDBJ databases">
        <title>Insights into ecological role of a new deltaproteobacterial order Candidatus Sinidesulfobacterales (Sva0485) by metagenomics and metatranscriptomics.</title>
        <authorList>
            <person name="Tan S."/>
            <person name="Liu J."/>
            <person name="Fang Y."/>
            <person name="Hedlund B."/>
            <person name="Lian Z.-H."/>
            <person name="Huang L.-Y."/>
            <person name="Li J.-T."/>
            <person name="Huang L.-N."/>
            <person name="Li W.-J."/>
            <person name="Jiang H.-C."/>
            <person name="Dong H.-L."/>
            <person name="Shu W.-S."/>
        </authorList>
    </citation>
    <scope>NUCLEOTIDE SEQUENCE [LARGE SCALE GENOMIC DNA]</scope>
    <source>
        <strain evidence="1">AP4</strain>
    </source>
</reference>
<accession>A0A520XG61</accession>
<evidence type="ECO:0000313" key="1">
    <source>
        <dbReference type="EMBL" id="RZV40169.1"/>
    </source>
</evidence>
<dbReference type="AlphaFoldDB" id="A0A520XG61"/>
<evidence type="ECO:0000313" key="2">
    <source>
        <dbReference type="Proteomes" id="UP000322454"/>
    </source>
</evidence>
<dbReference type="EMBL" id="SHMQ01000002">
    <property type="protein sequence ID" value="RZV40169.1"/>
    <property type="molecule type" value="Genomic_DNA"/>
</dbReference>
<name>A0A520XG61_9DELT</name>
<comment type="caution">
    <text evidence="1">The sequence shown here is derived from an EMBL/GenBank/DDBJ whole genome shotgun (WGS) entry which is preliminary data.</text>
</comment>
<sequence>MENLKITFNLESPAIFQNRFTTIDSILLSVFFKKYKEEKNITDFIKTEDFLDEIGKFLEIKNGIISGSIWYADKDSPIYKSEYRMFKSMKHEEYKKHGFFTDKKFITDKGQYKAYNLIFPILVLPKIYFYVTGHKDKILDLLKEVKYLGKKAKIGFGFADDDPEVEVIDENKGILLNATTVSKPLPCSKFSVNTHRVMFYRFYPPYWLKENKVACYMPPMYYTEEKDVSWDKGFKSITTMDFMSSTEFMYKNTKDMFSFTYEKKPFVPETSEKKHICIMCGGSDGIKRDTKEKEKIFPKTFTDFGFVEAGDYVCDYCKAIEHSENYNKTANLFISNNEKIYIGGGNLDKAVKENTQRPAGMTKEKFDNLIKNKIRETKLQFYKNIKDKTPPFLITIKNDSNGAHLVFKSSVNVSNAMFQIANKQYGVMTIDTEMFLKAVEELDNSEDKTDYLYSKNKYIGFKAKYTHDILNLLKIIYPFN</sequence>
<proteinExistence type="predicted"/>
<organism evidence="1 2">
    <name type="scientific">Candidatus Acidulodesulfobacterium acidiphilum</name>
    <dbReference type="NCBI Taxonomy" id="2597224"/>
    <lineage>
        <taxon>Bacteria</taxon>
        <taxon>Deltaproteobacteria</taxon>
        <taxon>Candidatus Acidulodesulfobacterales</taxon>
        <taxon>Candidatus Acidulodesulfobacterium</taxon>
    </lineage>
</organism>
<dbReference type="Proteomes" id="UP000322454">
    <property type="component" value="Unassembled WGS sequence"/>
</dbReference>
<protein>
    <submittedName>
        <fullName evidence="1">Uncharacterized protein</fullName>
    </submittedName>
</protein>